<organism evidence="2 3">
    <name type="scientific">Paraphoma chrysanthemicola</name>
    <dbReference type="NCBI Taxonomy" id="798071"/>
    <lineage>
        <taxon>Eukaryota</taxon>
        <taxon>Fungi</taxon>
        <taxon>Dikarya</taxon>
        <taxon>Ascomycota</taxon>
        <taxon>Pezizomycotina</taxon>
        <taxon>Dothideomycetes</taxon>
        <taxon>Pleosporomycetidae</taxon>
        <taxon>Pleosporales</taxon>
        <taxon>Pleosporineae</taxon>
        <taxon>Phaeosphaeriaceae</taxon>
        <taxon>Paraphoma</taxon>
    </lineage>
</organism>
<dbReference type="Proteomes" id="UP000813461">
    <property type="component" value="Unassembled WGS sequence"/>
</dbReference>
<evidence type="ECO:0000313" key="3">
    <source>
        <dbReference type="Proteomes" id="UP000813461"/>
    </source>
</evidence>
<keyword evidence="3" id="KW-1185">Reference proteome</keyword>
<dbReference type="EMBL" id="JAGMVJ010000020">
    <property type="protein sequence ID" value="KAH7075049.1"/>
    <property type="molecule type" value="Genomic_DNA"/>
</dbReference>
<protein>
    <recommendedName>
        <fullName evidence="1">SnoaL-like domain-containing protein</fullName>
    </recommendedName>
</protein>
<dbReference type="SUPFAM" id="SSF54427">
    <property type="entry name" value="NTF2-like"/>
    <property type="match status" value="1"/>
</dbReference>
<feature type="domain" description="SnoaL-like" evidence="1">
    <location>
        <begin position="72"/>
        <end position="181"/>
    </location>
</feature>
<reference evidence="2" key="1">
    <citation type="journal article" date="2021" name="Nat. Commun.">
        <title>Genetic determinants of endophytism in the Arabidopsis root mycobiome.</title>
        <authorList>
            <person name="Mesny F."/>
            <person name="Miyauchi S."/>
            <person name="Thiergart T."/>
            <person name="Pickel B."/>
            <person name="Atanasova L."/>
            <person name="Karlsson M."/>
            <person name="Huettel B."/>
            <person name="Barry K.W."/>
            <person name="Haridas S."/>
            <person name="Chen C."/>
            <person name="Bauer D."/>
            <person name="Andreopoulos W."/>
            <person name="Pangilinan J."/>
            <person name="LaButti K."/>
            <person name="Riley R."/>
            <person name="Lipzen A."/>
            <person name="Clum A."/>
            <person name="Drula E."/>
            <person name="Henrissat B."/>
            <person name="Kohler A."/>
            <person name="Grigoriev I.V."/>
            <person name="Martin F.M."/>
            <person name="Hacquard S."/>
        </authorList>
    </citation>
    <scope>NUCLEOTIDE SEQUENCE</scope>
    <source>
        <strain evidence="2">MPI-SDFR-AT-0120</strain>
    </source>
</reference>
<dbReference type="InterPro" id="IPR037401">
    <property type="entry name" value="SnoaL-like"/>
</dbReference>
<dbReference type="AlphaFoldDB" id="A0A8K0VTM7"/>
<dbReference type="InterPro" id="IPR032710">
    <property type="entry name" value="NTF2-like_dom_sf"/>
</dbReference>
<comment type="caution">
    <text evidence="2">The sequence shown here is derived from an EMBL/GenBank/DDBJ whole genome shotgun (WGS) entry which is preliminary data.</text>
</comment>
<dbReference type="Pfam" id="PF12680">
    <property type="entry name" value="SnoaL_2"/>
    <property type="match status" value="1"/>
</dbReference>
<dbReference type="Gene3D" id="3.10.450.50">
    <property type="match status" value="1"/>
</dbReference>
<sequence length="194" mass="22701">MVTYRLSLRIVYINGTSTLQYAAGHHPSNYYLPPVPTFSIEMNQSVHVHDSKESHRQEDHDDHQYIVARMDKYAEAYQSGQWEKLHGFYDPNNCFYQDFHTDTPGVGYEGFRERFERLYDSFADFTVETLSVQGHKGFVAWEWSATGKLLLDLETGGILEKVDAPLRRMLGCTLMWWENDKVIKSHDYMHQKPV</sequence>
<accession>A0A8K0VTM7</accession>
<dbReference type="OrthoDB" id="5305593at2759"/>
<evidence type="ECO:0000313" key="2">
    <source>
        <dbReference type="EMBL" id="KAH7075049.1"/>
    </source>
</evidence>
<name>A0A8K0VTM7_9PLEO</name>
<proteinExistence type="predicted"/>
<evidence type="ECO:0000259" key="1">
    <source>
        <dbReference type="Pfam" id="PF12680"/>
    </source>
</evidence>
<gene>
    <name evidence="2" type="ORF">FB567DRAFT_182796</name>
</gene>